<dbReference type="PROSITE" id="PS50082">
    <property type="entry name" value="WD_REPEATS_2"/>
    <property type="match status" value="3"/>
</dbReference>
<sequence length="752" mass="83689">MRGSWKREDQDSDSELGDRTDGTDARALTSVIGAGGGYIPLHKEPPRYIRVRPHNKKRRDFDRLFLAQELLGAKPETPQERAPATAVGTKLLKAGAAIWTAEFSVDGRYMAVAGKDQVVRVFSVLSTPEERRAHEAEEEERGEDAEKLSAPVFCSKPVREFKGHAGDVLALSWSKNNFLLSSSMDKTVRLWHMSRSDCLCTFKHSDLVTSIAFHPTDDRFFLAGSLDGELRLWSIPDKSVAFSASIQEFITAVAFSPDGKTAICGLLSGVCHFYETEGLKHQHQIHVRSSRGKNAKGSKITGIRTAQADENADVKVLISSNDSRVRIYNLKTKMLEVKLKGLENQSSQIHARFSNDAKYVISGSEDRRAYIWDMSQPDADKQPYECFDAHPEVVTVALMAPTKSKQLLSASGDPLYDLCNPPPVTLLSLNERTASQVALSDEEPEARKPEERKPEEKPAYVERSKHHAGNIIITADRTGTIKVFRQDCAWSKRQQNLWETGSRFSGKFNSVGRSGSIVTRASGGSRVHSRRASLNLGPTPMPQPTSDRIMSWRQDIEQKDGSVRSARSMSPTKAQGVVKSTPHLSGARKPPYSPSLGRPTPPLSPVSKVRVREPPRENLPSVPPTPSFSIIHAEEDEDDRDKTEGGFWSRWRVPTLRYSSGGPAPSTLGPAKRITGRRSMGLDEISRQRMSDEGRRKSFGALRRTTEVDEEHEGDETRRVQDKEAKREEETRGKKRVDSGVGQLSDEDDRDP</sequence>
<evidence type="ECO:0000313" key="5">
    <source>
        <dbReference type="EMBL" id="KAH7303287.1"/>
    </source>
</evidence>
<dbReference type="Proteomes" id="UP000813444">
    <property type="component" value="Unassembled WGS sequence"/>
</dbReference>
<comment type="caution">
    <text evidence="5">The sequence shown here is derived from an EMBL/GenBank/DDBJ whole genome shotgun (WGS) entry which is preliminary data.</text>
</comment>
<gene>
    <name evidence="5" type="ORF">B0I35DRAFT_446903</name>
</gene>
<evidence type="ECO:0000256" key="1">
    <source>
        <dbReference type="ARBA" id="ARBA00022574"/>
    </source>
</evidence>
<dbReference type="AlphaFoldDB" id="A0A8K0SG89"/>
<evidence type="ECO:0000256" key="4">
    <source>
        <dbReference type="SAM" id="MobiDB-lite"/>
    </source>
</evidence>
<dbReference type="Pfam" id="PF00400">
    <property type="entry name" value="WD40"/>
    <property type="match status" value="4"/>
</dbReference>
<evidence type="ECO:0000256" key="2">
    <source>
        <dbReference type="ARBA" id="ARBA00022737"/>
    </source>
</evidence>
<proteinExistence type="predicted"/>
<feature type="compositionally biased region" description="Basic and acidic residues" evidence="4">
    <location>
        <begin position="715"/>
        <end position="738"/>
    </location>
</feature>
<dbReference type="PRINTS" id="PR00320">
    <property type="entry name" value="GPROTEINBRPT"/>
</dbReference>
<dbReference type="InterPro" id="IPR036322">
    <property type="entry name" value="WD40_repeat_dom_sf"/>
</dbReference>
<dbReference type="InterPro" id="IPR020472">
    <property type="entry name" value="WD40_PAC1"/>
</dbReference>
<feature type="compositionally biased region" description="Basic and acidic residues" evidence="4">
    <location>
        <begin position="680"/>
        <end position="696"/>
    </location>
</feature>
<dbReference type="EMBL" id="JAGPNK010000036">
    <property type="protein sequence ID" value="KAH7303287.1"/>
    <property type="molecule type" value="Genomic_DNA"/>
</dbReference>
<dbReference type="PANTHER" id="PTHR14221">
    <property type="entry name" value="WD REPEAT DOMAIN 44"/>
    <property type="match status" value="1"/>
</dbReference>
<keyword evidence="6" id="KW-1185">Reference proteome</keyword>
<dbReference type="InterPro" id="IPR015943">
    <property type="entry name" value="WD40/YVTN_repeat-like_dom_sf"/>
</dbReference>
<dbReference type="PROSITE" id="PS50294">
    <property type="entry name" value="WD_REPEATS_REGION"/>
    <property type="match status" value="2"/>
</dbReference>
<feature type="region of interest" description="Disordered" evidence="4">
    <location>
        <begin position="435"/>
        <end position="463"/>
    </location>
</feature>
<feature type="compositionally biased region" description="Basic and acidic residues" evidence="4">
    <location>
        <begin position="445"/>
        <end position="463"/>
    </location>
</feature>
<keyword evidence="2" id="KW-0677">Repeat</keyword>
<dbReference type="OrthoDB" id="1932312at2759"/>
<name>A0A8K0SG89_9HYPO</name>
<feature type="repeat" description="WD" evidence="3">
    <location>
        <begin position="201"/>
        <end position="243"/>
    </location>
</feature>
<feature type="region of interest" description="Disordered" evidence="4">
    <location>
        <begin position="517"/>
        <end position="752"/>
    </location>
</feature>
<evidence type="ECO:0000256" key="3">
    <source>
        <dbReference type="PROSITE-ProRule" id="PRU00221"/>
    </source>
</evidence>
<feature type="repeat" description="WD" evidence="3">
    <location>
        <begin position="353"/>
        <end position="382"/>
    </location>
</feature>
<organism evidence="5 6">
    <name type="scientific">Stachybotrys elegans</name>
    <dbReference type="NCBI Taxonomy" id="80388"/>
    <lineage>
        <taxon>Eukaryota</taxon>
        <taxon>Fungi</taxon>
        <taxon>Dikarya</taxon>
        <taxon>Ascomycota</taxon>
        <taxon>Pezizomycotina</taxon>
        <taxon>Sordariomycetes</taxon>
        <taxon>Hypocreomycetidae</taxon>
        <taxon>Hypocreales</taxon>
        <taxon>Stachybotryaceae</taxon>
        <taxon>Stachybotrys</taxon>
    </lineage>
</organism>
<dbReference type="PROSITE" id="PS00678">
    <property type="entry name" value="WD_REPEATS_1"/>
    <property type="match status" value="1"/>
</dbReference>
<feature type="repeat" description="WD" evidence="3">
    <location>
        <begin position="161"/>
        <end position="201"/>
    </location>
</feature>
<dbReference type="InterPro" id="IPR001680">
    <property type="entry name" value="WD40_rpt"/>
</dbReference>
<protein>
    <submittedName>
        <fullName evidence="5">WD40-repeat-containing domain protein</fullName>
    </submittedName>
</protein>
<dbReference type="SMART" id="SM00320">
    <property type="entry name" value="WD40"/>
    <property type="match status" value="8"/>
</dbReference>
<keyword evidence="1 3" id="KW-0853">WD repeat</keyword>
<feature type="region of interest" description="Disordered" evidence="4">
    <location>
        <begin position="1"/>
        <end position="25"/>
    </location>
</feature>
<dbReference type="Gene3D" id="2.130.10.10">
    <property type="entry name" value="YVTN repeat-like/Quinoprotein amine dehydrogenase"/>
    <property type="match status" value="1"/>
</dbReference>
<evidence type="ECO:0000313" key="6">
    <source>
        <dbReference type="Proteomes" id="UP000813444"/>
    </source>
</evidence>
<reference evidence="5" key="1">
    <citation type="journal article" date="2021" name="Nat. Commun.">
        <title>Genetic determinants of endophytism in the Arabidopsis root mycobiome.</title>
        <authorList>
            <person name="Mesny F."/>
            <person name="Miyauchi S."/>
            <person name="Thiergart T."/>
            <person name="Pickel B."/>
            <person name="Atanasova L."/>
            <person name="Karlsson M."/>
            <person name="Huettel B."/>
            <person name="Barry K.W."/>
            <person name="Haridas S."/>
            <person name="Chen C."/>
            <person name="Bauer D."/>
            <person name="Andreopoulos W."/>
            <person name="Pangilinan J."/>
            <person name="LaButti K."/>
            <person name="Riley R."/>
            <person name="Lipzen A."/>
            <person name="Clum A."/>
            <person name="Drula E."/>
            <person name="Henrissat B."/>
            <person name="Kohler A."/>
            <person name="Grigoriev I.V."/>
            <person name="Martin F.M."/>
            <person name="Hacquard S."/>
        </authorList>
    </citation>
    <scope>NUCLEOTIDE SEQUENCE</scope>
    <source>
        <strain evidence="5">MPI-CAGE-CH-0235</strain>
    </source>
</reference>
<accession>A0A8K0SG89</accession>
<dbReference type="SUPFAM" id="SSF50978">
    <property type="entry name" value="WD40 repeat-like"/>
    <property type="match status" value="1"/>
</dbReference>
<dbReference type="InterPro" id="IPR040324">
    <property type="entry name" value="WDR44/Dgr2"/>
</dbReference>
<dbReference type="PANTHER" id="PTHR14221:SF0">
    <property type="entry name" value="WD REPEAT-CONTAINING PROTEIN 44"/>
    <property type="match status" value="1"/>
</dbReference>
<dbReference type="InterPro" id="IPR019775">
    <property type="entry name" value="WD40_repeat_CS"/>
</dbReference>